<dbReference type="InterPro" id="IPR038575">
    <property type="entry name" value="E6_sf"/>
</dbReference>
<evidence type="ECO:0000256" key="7">
    <source>
        <dbReference type="ARBA" id="ARBA00022771"/>
    </source>
</evidence>
<keyword evidence="7 16" id="KW-0863">Zinc-finger</keyword>
<evidence type="ECO:0000256" key="9">
    <source>
        <dbReference type="ARBA" id="ARBA00023015"/>
    </source>
</evidence>
<dbReference type="GO" id="GO:0006351">
    <property type="term" value="P:DNA-templated transcription"/>
    <property type="evidence" value="ECO:0007669"/>
    <property type="project" value="UniProtKB-UniRule"/>
</dbReference>
<sequence>MATLPPRTLEEYCLRSNTSFFNLHIPCIFCSRILDSQDLAAFSIKHLSLVHRNSQCFACCSLCCRVSARFEFDHYYQCSVQSLNIETVAEKPLSVLIVRCFNCFALLDTAEKYDIICRGDLFHIVRSQFRGLCRRCTPR</sequence>
<name>A0A385PK57_9PAPI</name>
<keyword evidence="3 16" id="KW-1048">Host nucleus</keyword>
<comment type="subcellular location">
    <subcellularLocation>
        <location evidence="16 17">Host cytoplasm</location>
    </subcellularLocation>
    <subcellularLocation>
        <location evidence="16 17">Host nucleus</location>
    </subcellularLocation>
</comment>
<keyword evidence="14 16" id="KW-0899">Viral immunoevasion</keyword>
<evidence type="ECO:0000256" key="5">
    <source>
        <dbReference type="ARBA" id="ARBA00022632"/>
    </source>
</evidence>
<keyword evidence="8 16" id="KW-0862">Zinc</keyword>
<evidence type="ECO:0000256" key="14">
    <source>
        <dbReference type="ARBA" id="ARBA00023280"/>
    </source>
</evidence>
<keyword evidence="6 16" id="KW-0479">Metal-binding</keyword>
<evidence type="ECO:0000256" key="16">
    <source>
        <dbReference type="HAMAP-Rule" id="MF_04006"/>
    </source>
</evidence>
<comment type="function">
    <text evidence="16">Plays a major role in the induction and maintenance of cellular transformation. E6 associates with host UBE3A/E6-AP ubiquitin-protein ligase and modulates its activity. Protects host keratinocytes from apoptosis by mediating the degradation of host BAK1. May also inhibit host immune response.</text>
</comment>
<dbReference type="GO" id="GO:0039648">
    <property type="term" value="P:symbiont-mediated perturbation of host ubiquitin-like protein modification"/>
    <property type="evidence" value="ECO:0007669"/>
    <property type="project" value="UniProtKB-UniRule"/>
</dbReference>
<keyword evidence="15 16" id="KW-1119">Modulation of host cell apoptosis by virus</keyword>
<evidence type="ECO:0000256" key="4">
    <source>
        <dbReference type="ARBA" id="ARBA00022581"/>
    </source>
</evidence>
<dbReference type="GO" id="GO:0052150">
    <property type="term" value="P:symbiont-mediated perturbation of host apoptosis"/>
    <property type="evidence" value="ECO:0007669"/>
    <property type="project" value="UniProtKB-KW"/>
</dbReference>
<evidence type="ECO:0000256" key="6">
    <source>
        <dbReference type="ARBA" id="ARBA00022723"/>
    </source>
</evidence>
<dbReference type="GO" id="GO:0052170">
    <property type="term" value="P:symbiont-mediated suppression of host innate immune response"/>
    <property type="evidence" value="ECO:0007669"/>
    <property type="project" value="UniProtKB-KW"/>
</dbReference>
<dbReference type="GO" id="GO:0008270">
    <property type="term" value="F:zinc ion binding"/>
    <property type="evidence" value="ECO:0007669"/>
    <property type="project" value="UniProtKB-KW"/>
</dbReference>
<keyword evidence="5 16" id="KW-1090">Inhibition of host innate immune response by virus</keyword>
<accession>A0A385PK57</accession>
<dbReference type="Gene3D" id="3.30.240.40">
    <property type="entry name" value="E6 early regulatory protein"/>
    <property type="match status" value="2"/>
</dbReference>
<keyword evidence="4 16" id="KW-0945">Host-virus interaction</keyword>
<dbReference type="GO" id="GO:0006355">
    <property type="term" value="P:regulation of DNA-templated transcription"/>
    <property type="evidence" value="ECO:0007669"/>
    <property type="project" value="UniProtKB-UniRule"/>
</dbReference>
<dbReference type="InterPro" id="IPR001334">
    <property type="entry name" value="E6"/>
</dbReference>
<comment type="caution">
    <text evidence="16">Lacks conserved residue(s) required for the propagation of feature annotation.</text>
</comment>
<dbReference type="EMBL" id="MH777157">
    <property type="protein sequence ID" value="AYA93406.1"/>
    <property type="molecule type" value="Genomic_DNA"/>
</dbReference>
<dbReference type="Pfam" id="PF00518">
    <property type="entry name" value="E6"/>
    <property type="match status" value="1"/>
</dbReference>
<feature type="zinc finger region" evidence="16">
    <location>
        <begin position="27"/>
        <end position="63"/>
    </location>
</feature>
<evidence type="ECO:0000256" key="2">
    <source>
        <dbReference type="ARBA" id="ARBA00022518"/>
    </source>
</evidence>
<dbReference type="GO" id="GO:0030430">
    <property type="term" value="C:host cell cytoplasm"/>
    <property type="evidence" value="ECO:0007669"/>
    <property type="project" value="UniProtKB-SubCell"/>
</dbReference>
<gene>
    <name evidence="16" type="primary">E6</name>
</gene>
<dbReference type="HAMAP" id="MF_04006">
    <property type="entry name" value="HPV_E6"/>
    <property type="match status" value="1"/>
</dbReference>
<evidence type="ECO:0000256" key="15">
    <source>
        <dbReference type="ARBA" id="ARBA00023323"/>
    </source>
</evidence>
<keyword evidence="11 16" id="KW-0010">Activator</keyword>
<organism evidence="18">
    <name type="scientific">Human papillomavirus</name>
    <dbReference type="NCBI Taxonomy" id="10566"/>
    <lineage>
        <taxon>Viruses</taxon>
        <taxon>Monodnaviria</taxon>
        <taxon>Shotokuvirae</taxon>
        <taxon>Cossaviricota</taxon>
        <taxon>Papovaviricetes</taxon>
        <taxon>Zurhausenvirales</taxon>
        <taxon>Papillomaviridae</taxon>
    </lineage>
</organism>
<comment type="similarity">
    <text evidence="1 16 17">Belongs to the papillomaviridae E6 protein family.</text>
</comment>
<evidence type="ECO:0000256" key="17">
    <source>
        <dbReference type="RuleBase" id="RU363123"/>
    </source>
</evidence>
<evidence type="ECO:0000256" key="1">
    <source>
        <dbReference type="ARBA" id="ARBA00006346"/>
    </source>
</evidence>
<protein>
    <recommendedName>
        <fullName evidence="16 17">Protein E6</fullName>
    </recommendedName>
</protein>
<feature type="zinc finger region" evidence="16">
    <location>
        <begin position="100"/>
        <end position="136"/>
    </location>
</feature>
<evidence type="ECO:0000313" key="18">
    <source>
        <dbReference type="EMBL" id="AYA93406.1"/>
    </source>
</evidence>
<keyword evidence="2 16" id="KW-0244">Early protein</keyword>
<keyword evidence="13 16" id="KW-1035">Host cytoplasm</keyword>
<comment type="subunit">
    <text evidence="16">Forms homodimers. Interacts with ubiquitin-protein ligase UBE3A/E6-AP; this interaction stimulates UBE3A ubiquitin activity. Interacts with host BAK1.</text>
</comment>
<dbReference type="SUPFAM" id="SSF161229">
    <property type="entry name" value="E6 C-terminal domain-like"/>
    <property type="match status" value="2"/>
</dbReference>
<evidence type="ECO:0000256" key="10">
    <source>
        <dbReference type="ARBA" id="ARBA00023125"/>
    </source>
</evidence>
<reference evidence="18" key="1">
    <citation type="journal article" date="2018" name="Nat. Med.">
        <title>Expanded skin virome in DOCK8-deficient patients.</title>
        <authorList>
            <consortium name="NISC Comparative Sequencing Program"/>
            <person name="Tirosh O."/>
            <person name="Conlan S."/>
            <person name="Deming C."/>
            <person name="Lee-Lin S.Q."/>
            <person name="Huang X."/>
            <person name="Su H.C."/>
            <person name="Freeman A.F."/>
            <person name="Segre J.A."/>
            <person name="Kong H.H."/>
        </authorList>
    </citation>
    <scope>NUCLEOTIDE SEQUENCE</scope>
    <source>
        <strain evidence="18">HPV-mSK_009</strain>
    </source>
</reference>
<evidence type="ECO:0000256" key="11">
    <source>
        <dbReference type="ARBA" id="ARBA00023159"/>
    </source>
</evidence>
<dbReference type="GO" id="GO:0003677">
    <property type="term" value="F:DNA binding"/>
    <property type="evidence" value="ECO:0007669"/>
    <property type="project" value="UniProtKB-UniRule"/>
</dbReference>
<keyword evidence="10 16" id="KW-0238">DNA-binding</keyword>
<keyword evidence="12 16" id="KW-0804">Transcription</keyword>
<evidence type="ECO:0000256" key="12">
    <source>
        <dbReference type="ARBA" id="ARBA00023163"/>
    </source>
</evidence>
<evidence type="ECO:0000256" key="3">
    <source>
        <dbReference type="ARBA" id="ARBA00022562"/>
    </source>
</evidence>
<dbReference type="GO" id="GO:0042025">
    <property type="term" value="C:host cell nucleus"/>
    <property type="evidence" value="ECO:0007669"/>
    <property type="project" value="UniProtKB-SubCell"/>
</dbReference>
<evidence type="ECO:0000256" key="13">
    <source>
        <dbReference type="ARBA" id="ARBA00023200"/>
    </source>
</evidence>
<evidence type="ECO:0000256" key="8">
    <source>
        <dbReference type="ARBA" id="ARBA00022833"/>
    </source>
</evidence>
<proteinExistence type="inferred from homology"/>
<keyword evidence="9 16" id="KW-0805">Transcription regulation</keyword>
<dbReference type="GO" id="GO:0039502">
    <property type="term" value="P:symbiont-mediated suppression of host type I interferon-mediated signaling pathway"/>
    <property type="evidence" value="ECO:0007669"/>
    <property type="project" value="UniProtKB-UniRule"/>
</dbReference>